<feature type="binding site" evidence="7">
    <location>
        <position position="176"/>
    </location>
    <ligand>
        <name>Zn(2+)</name>
        <dbReference type="ChEBI" id="CHEBI:29105"/>
    </ligand>
</feature>
<name>A0A7J7IXH1_BUGNE</name>
<evidence type="ECO:0000256" key="3">
    <source>
        <dbReference type="ARBA" id="ARBA00022723"/>
    </source>
</evidence>
<dbReference type="Pfam" id="PF02146">
    <property type="entry name" value="SIR2"/>
    <property type="match status" value="1"/>
</dbReference>
<feature type="binding site" evidence="7">
    <location>
        <position position="144"/>
    </location>
    <ligand>
        <name>Zn(2+)</name>
        <dbReference type="ChEBI" id="CHEBI:29105"/>
    </ligand>
</feature>
<keyword evidence="5" id="KW-0520">NAD</keyword>
<dbReference type="Proteomes" id="UP000593567">
    <property type="component" value="Unassembled WGS sequence"/>
</dbReference>
<evidence type="ECO:0000313" key="9">
    <source>
        <dbReference type="EMBL" id="KAF6017918.1"/>
    </source>
</evidence>
<dbReference type="GO" id="GO:0000122">
    <property type="term" value="P:negative regulation of transcription by RNA polymerase II"/>
    <property type="evidence" value="ECO:0007669"/>
    <property type="project" value="TreeGrafter"/>
</dbReference>
<evidence type="ECO:0000313" key="10">
    <source>
        <dbReference type="Proteomes" id="UP000593567"/>
    </source>
</evidence>
<dbReference type="GO" id="GO:0046969">
    <property type="term" value="F:histone H3K9 deacetylase activity, NAD-dependent"/>
    <property type="evidence" value="ECO:0007669"/>
    <property type="project" value="TreeGrafter"/>
</dbReference>
<dbReference type="InterPro" id="IPR003000">
    <property type="entry name" value="Sirtuin"/>
</dbReference>
<dbReference type="InterPro" id="IPR026590">
    <property type="entry name" value="Ssirtuin_cat_dom"/>
</dbReference>
<keyword evidence="4 7" id="KW-0862">Zinc</keyword>
<dbReference type="SUPFAM" id="SSF52467">
    <property type="entry name" value="DHS-like NAD/FAD-binding domain"/>
    <property type="match status" value="1"/>
</dbReference>
<keyword evidence="3 7" id="KW-0479">Metal-binding</keyword>
<accession>A0A7J7IXH1</accession>
<feature type="binding site" evidence="7">
    <location>
        <position position="141"/>
    </location>
    <ligand>
        <name>Zn(2+)</name>
        <dbReference type="ChEBI" id="CHEBI:29105"/>
    </ligand>
</feature>
<evidence type="ECO:0000256" key="1">
    <source>
        <dbReference type="ARBA" id="ARBA00012928"/>
    </source>
</evidence>
<evidence type="ECO:0000256" key="7">
    <source>
        <dbReference type="PROSITE-ProRule" id="PRU00236"/>
    </source>
</evidence>
<comment type="similarity">
    <text evidence="6">Belongs to the sirtuin family. Class IV subfamily.</text>
</comment>
<dbReference type="PANTHER" id="PTHR11085:SF12">
    <property type="entry name" value="NAD-DEPENDENT PROTEIN DEACYLASE SIRTUIN-6"/>
    <property type="match status" value="1"/>
</dbReference>
<gene>
    <name evidence="9" type="ORF">EB796_023783</name>
</gene>
<dbReference type="Gene3D" id="3.40.50.1220">
    <property type="entry name" value="TPP-binding domain"/>
    <property type="match status" value="1"/>
</dbReference>
<keyword evidence="10" id="KW-1185">Reference proteome</keyword>
<protein>
    <recommendedName>
        <fullName evidence="1">protein acetyllysine N-acetyltransferase</fullName>
        <ecNumber evidence="1">2.3.1.286</ecNumber>
    </recommendedName>
</protein>
<dbReference type="AlphaFoldDB" id="A0A7J7IXH1"/>
<dbReference type="InterPro" id="IPR050134">
    <property type="entry name" value="NAD-dep_sirtuin_deacylases"/>
</dbReference>
<dbReference type="PANTHER" id="PTHR11085">
    <property type="entry name" value="NAD-DEPENDENT PROTEIN DEACYLASE SIRTUIN-5, MITOCHONDRIAL-RELATED"/>
    <property type="match status" value="1"/>
</dbReference>
<dbReference type="PROSITE" id="PS50305">
    <property type="entry name" value="SIRTUIN"/>
    <property type="match status" value="1"/>
</dbReference>
<reference evidence="9" key="1">
    <citation type="submission" date="2020-06" db="EMBL/GenBank/DDBJ databases">
        <title>Draft genome of Bugula neritina, a colonial animal packing powerful symbionts and potential medicines.</title>
        <authorList>
            <person name="Rayko M."/>
        </authorList>
    </citation>
    <scope>NUCLEOTIDE SEQUENCE [LARGE SCALE GENOMIC DNA]</scope>
    <source>
        <strain evidence="9">Kwan_BN1</strain>
    </source>
</reference>
<evidence type="ECO:0000256" key="2">
    <source>
        <dbReference type="ARBA" id="ARBA00022679"/>
    </source>
</evidence>
<dbReference type="GO" id="GO:0046872">
    <property type="term" value="F:metal ion binding"/>
    <property type="evidence" value="ECO:0007669"/>
    <property type="project" value="UniProtKB-KW"/>
</dbReference>
<dbReference type="EC" id="2.3.1.286" evidence="1"/>
<evidence type="ECO:0000256" key="5">
    <source>
        <dbReference type="ARBA" id="ARBA00023027"/>
    </source>
</evidence>
<evidence type="ECO:0000256" key="6">
    <source>
        <dbReference type="ARBA" id="ARBA00038170"/>
    </source>
</evidence>
<feature type="active site" description="Proton acceptor" evidence="7">
    <location>
        <position position="133"/>
    </location>
</feature>
<dbReference type="EMBL" id="VXIV02003351">
    <property type="protein sequence ID" value="KAF6017918.1"/>
    <property type="molecule type" value="Genomic_DNA"/>
</dbReference>
<keyword evidence="2" id="KW-0808">Transferase</keyword>
<feature type="binding site" evidence="7">
    <location>
        <position position="166"/>
    </location>
    <ligand>
        <name>Zn(2+)</name>
        <dbReference type="ChEBI" id="CHEBI:29105"/>
    </ligand>
</feature>
<evidence type="ECO:0000259" key="8">
    <source>
        <dbReference type="PROSITE" id="PS50305"/>
    </source>
</evidence>
<dbReference type="FunFam" id="3.40.50.1220:FF:000038">
    <property type="entry name" value="NAD-dependent protein deacetylase sirtuin-6 isoform X2"/>
    <property type="match status" value="1"/>
</dbReference>
<feature type="domain" description="Deacetylase sirtuin-type" evidence="8">
    <location>
        <begin position="27"/>
        <end position="290"/>
    </location>
</feature>
<dbReference type="GO" id="GO:0005634">
    <property type="term" value="C:nucleus"/>
    <property type="evidence" value="ECO:0007669"/>
    <property type="project" value="TreeGrafter"/>
</dbReference>
<proteinExistence type="inferred from homology"/>
<dbReference type="Gene3D" id="2.20.28.200">
    <property type="match status" value="1"/>
</dbReference>
<dbReference type="OrthoDB" id="2919105at2759"/>
<comment type="caution">
    <text evidence="9">The sequence shown here is derived from an EMBL/GenBank/DDBJ whole genome shotgun (WGS) entry which is preliminary data.</text>
</comment>
<dbReference type="GO" id="GO:0070403">
    <property type="term" value="F:NAD+ binding"/>
    <property type="evidence" value="ECO:0007669"/>
    <property type="project" value="InterPro"/>
</dbReference>
<sequence length="351" mass="38735">MSVNYAAGLSDYAHKGKCGQPEFIDSAEELRDKIEQLTALIKSSNHCVVLTGAGISTSTGIPDFRGPKGVWTLEEKGVDPTFTTTFDDAIPSYSHLALVALEQCGIVKYLVTQNVDGLHGRSGFPLDRMSILHGDMFIEQCEKCNQKFIRSSSVNTMGLKYTGTSCINKSRRGVGCRGKLRDTILDWEDALPEKEFEAALEHSKKADVYLVLGSSLQIVPAGNLPLHCRKTGGKFVSVNLQKTKHHKKTDIVIHSYIDGVMKGLCDALGVVVPTYSAPRVLLHSQHCLKKGSCLSSKTSIFDGNHFLNIDSKFDDKKTNFDLKPSLNSTDLKRKYDIPNDDMVKKESKFDT</sequence>
<dbReference type="GO" id="GO:0003714">
    <property type="term" value="F:transcription corepressor activity"/>
    <property type="evidence" value="ECO:0007669"/>
    <property type="project" value="TreeGrafter"/>
</dbReference>
<evidence type="ECO:0000256" key="4">
    <source>
        <dbReference type="ARBA" id="ARBA00022833"/>
    </source>
</evidence>
<dbReference type="InterPro" id="IPR029035">
    <property type="entry name" value="DHS-like_NAD/FAD-binding_dom"/>
</dbReference>
<organism evidence="9 10">
    <name type="scientific">Bugula neritina</name>
    <name type="common">Brown bryozoan</name>
    <name type="synonym">Sertularia neritina</name>
    <dbReference type="NCBI Taxonomy" id="10212"/>
    <lineage>
        <taxon>Eukaryota</taxon>
        <taxon>Metazoa</taxon>
        <taxon>Spiralia</taxon>
        <taxon>Lophotrochozoa</taxon>
        <taxon>Bryozoa</taxon>
        <taxon>Gymnolaemata</taxon>
        <taxon>Cheilostomatida</taxon>
        <taxon>Flustrina</taxon>
        <taxon>Buguloidea</taxon>
        <taxon>Bugulidae</taxon>
        <taxon>Bugula</taxon>
    </lineage>
</organism>